<name>A0A5J4NV49_9TREM</name>
<dbReference type="Proteomes" id="UP000324629">
    <property type="component" value="Unassembled WGS sequence"/>
</dbReference>
<gene>
    <name evidence="2" type="ORF">DEA37_0008897</name>
</gene>
<accession>A0A5J4NV49</accession>
<organism evidence="2 3">
    <name type="scientific">Paragonimus westermani</name>
    <dbReference type="NCBI Taxonomy" id="34504"/>
    <lineage>
        <taxon>Eukaryota</taxon>
        <taxon>Metazoa</taxon>
        <taxon>Spiralia</taxon>
        <taxon>Lophotrochozoa</taxon>
        <taxon>Platyhelminthes</taxon>
        <taxon>Trematoda</taxon>
        <taxon>Digenea</taxon>
        <taxon>Plagiorchiida</taxon>
        <taxon>Troglotremata</taxon>
        <taxon>Troglotrematidae</taxon>
        <taxon>Paragonimus</taxon>
    </lineage>
</organism>
<dbReference type="EMBL" id="QNGE01000749">
    <property type="protein sequence ID" value="KAA3679401.1"/>
    <property type="molecule type" value="Genomic_DNA"/>
</dbReference>
<dbReference type="AlphaFoldDB" id="A0A5J4NV49"/>
<keyword evidence="1" id="KW-0812">Transmembrane</keyword>
<protein>
    <submittedName>
        <fullName evidence="2">Uncharacterized protein</fullName>
    </submittedName>
</protein>
<comment type="caution">
    <text evidence="2">The sequence shown here is derived from an EMBL/GenBank/DDBJ whole genome shotgun (WGS) entry which is preliminary data.</text>
</comment>
<evidence type="ECO:0000313" key="2">
    <source>
        <dbReference type="EMBL" id="KAA3679401.1"/>
    </source>
</evidence>
<proteinExistence type="predicted"/>
<keyword evidence="3" id="KW-1185">Reference proteome</keyword>
<reference evidence="2 3" key="1">
    <citation type="journal article" date="2019" name="Gigascience">
        <title>Whole-genome sequence of the oriental lung fluke Paragonimus westermani.</title>
        <authorList>
            <person name="Oey H."/>
            <person name="Zakrzewski M."/>
            <person name="Narain K."/>
            <person name="Devi K.R."/>
            <person name="Agatsuma T."/>
            <person name="Nawaratna S."/>
            <person name="Gobert G.N."/>
            <person name="Jones M.K."/>
            <person name="Ragan M.A."/>
            <person name="McManus D.P."/>
            <person name="Krause L."/>
        </authorList>
    </citation>
    <scope>NUCLEOTIDE SEQUENCE [LARGE SCALE GENOMIC DNA]</scope>
    <source>
        <strain evidence="2 3">IND2009</strain>
    </source>
</reference>
<evidence type="ECO:0000313" key="3">
    <source>
        <dbReference type="Proteomes" id="UP000324629"/>
    </source>
</evidence>
<feature type="transmembrane region" description="Helical" evidence="1">
    <location>
        <begin position="12"/>
        <end position="32"/>
    </location>
</feature>
<keyword evidence="1" id="KW-1133">Transmembrane helix</keyword>
<keyword evidence="1" id="KW-0472">Membrane</keyword>
<sequence>MVRQTEELWTHRFICSVMILAALTHSVIDFLATTDRRTAIHILILVNHLEKEQCSHLRTVT</sequence>
<evidence type="ECO:0000256" key="1">
    <source>
        <dbReference type="SAM" id="Phobius"/>
    </source>
</evidence>